<gene>
    <name evidence="2" type="ORF">N7458_000175</name>
</gene>
<dbReference type="Proteomes" id="UP001213681">
    <property type="component" value="Unassembled WGS sequence"/>
</dbReference>
<name>A0AAD6G840_9EURO</name>
<feature type="signal peptide" evidence="1">
    <location>
        <begin position="1"/>
        <end position="20"/>
    </location>
</feature>
<organism evidence="2 3">
    <name type="scientific">Penicillium daleae</name>
    <dbReference type="NCBI Taxonomy" id="63821"/>
    <lineage>
        <taxon>Eukaryota</taxon>
        <taxon>Fungi</taxon>
        <taxon>Dikarya</taxon>
        <taxon>Ascomycota</taxon>
        <taxon>Pezizomycotina</taxon>
        <taxon>Eurotiomycetes</taxon>
        <taxon>Eurotiomycetidae</taxon>
        <taxon>Eurotiales</taxon>
        <taxon>Aspergillaceae</taxon>
        <taxon>Penicillium</taxon>
    </lineage>
</organism>
<evidence type="ECO:0000313" key="3">
    <source>
        <dbReference type="Proteomes" id="UP001213681"/>
    </source>
</evidence>
<reference evidence="2" key="1">
    <citation type="submission" date="2022-12" db="EMBL/GenBank/DDBJ databases">
        <authorList>
            <person name="Petersen C."/>
        </authorList>
    </citation>
    <scope>NUCLEOTIDE SEQUENCE</scope>
    <source>
        <strain evidence="2">IBT 16125</strain>
    </source>
</reference>
<keyword evidence="3" id="KW-1185">Reference proteome</keyword>
<dbReference type="RefSeq" id="XP_056771336.1">
    <property type="nucleotide sequence ID" value="XM_056903569.1"/>
</dbReference>
<reference evidence="2" key="2">
    <citation type="journal article" date="2023" name="IMA Fungus">
        <title>Comparative genomic study of the Penicillium genus elucidates a diverse pangenome and 15 lateral gene transfer events.</title>
        <authorList>
            <person name="Petersen C."/>
            <person name="Sorensen T."/>
            <person name="Nielsen M.R."/>
            <person name="Sondergaard T.E."/>
            <person name="Sorensen J.L."/>
            <person name="Fitzpatrick D.A."/>
            <person name="Frisvad J.C."/>
            <person name="Nielsen K.L."/>
        </authorList>
    </citation>
    <scope>NUCLEOTIDE SEQUENCE</scope>
    <source>
        <strain evidence="2">IBT 16125</strain>
    </source>
</reference>
<evidence type="ECO:0000256" key="1">
    <source>
        <dbReference type="SAM" id="SignalP"/>
    </source>
</evidence>
<dbReference type="AlphaFoldDB" id="A0AAD6G840"/>
<dbReference type="EMBL" id="JAPVEA010000001">
    <property type="protein sequence ID" value="KAJ5464489.1"/>
    <property type="molecule type" value="Genomic_DNA"/>
</dbReference>
<feature type="chain" id="PRO_5042274015" evidence="1">
    <location>
        <begin position="21"/>
        <end position="70"/>
    </location>
</feature>
<accession>A0AAD6G840</accession>
<dbReference type="GeneID" id="81593812"/>
<protein>
    <submittedName>
        <fullName evidence="2">Uncharacterized protein</fullName>
    </submittedName>
</protein>
<sequence length="70" mass="7646">MQFFVVLLLVATLLATTANAAECSSYHGSYTCLNSTALLEYREIIDSCLGHRNGGSYSLDGWSMEIDFCA</sequence>
<comment type="caution">
    <text evidence="2">The sequence shown here is derived from an EMBL/GenBank/DDBJ whole genome shotgun (WGS) entry which is preliminary data.</text>
</comment>
<evidence type="ECO:0000313" key="2">
    <source>
        <dbReference type="EMBL" id="KAJ5464489.1"/>
    </source>
</evidence>
<keyword evidence="1" id="KW-0732">Signal</keyword>
<proteinExistence type="predicted"/>